<feature type="region of interest" description="Disordered" evidence="1">
    <location>
        <begin position="132"/>
        <end position="154"/>
    </location>
</feature>
<proteinExistence type="predicted"/>
<feature type="transmembrane region" description="Helical" evidence="2">
    <location>
        <begin position="324"/>
        <end position="343"/>
    </location>
</feature>
<dbReference type="Proteomes" id="UP000323011">
    <property type="component" value="Unassembled WGS sequence"/>
</dbReference>
<evidence type="ECO:0000313" key="4">
    <source>
        <dbReference type="Proteomes" id="UP000323011"/>
    </source>
</evidence>
<feature type="transmembrane region" description="Helical" evidence="2">
    <location>
        <begin position="363"/>
        <end position="380"/>
    </location>
</feature>
<accession>A0A5A8CKM2</accession>
<dbReference type="AlphaFoldDB" id="A0A5A8CKM2"/>
<sequence>MGGGPLTDFASGLAFLGSVVPGAAMVLNHERVRKPFAASMLANVAYLLLGIATCDAVGAPWQWADSALGALGVPVPSPNSSAPNAADAVVAAARGTSSVLLQALLMMPLFLLVTVASTVWWGDVATRGAAAASAGGTRGPSPAPAPHPVPDPAAAPSSAGASAFAGIAASALRVAALVLVQAEAAVLDAIGRAVGAPALTRLPMLVSACSASAAPVAAADAASDSVVCLVAGTLFSGQLWGWVLGMALRLVAAASLGAVYAHMATDPARAVAAAVSNPAGSPGPMARMLAADAELPWLLGAGLPLTAASALAGEWGGFHVGTAAYGVGYSLLAVMAAASPWAASGGAGVAPSAGSAPSGGLSLFSANAAAAAWLVTWVLGPG</sequence>
<feature type="transmembrane region" description="Helical" evidence="2">
    <location>
        <begin position="6"/>
        <end position="28"/>
    </location>
</feature>
<organism evidence="3 4">
    <name type="scientific">Cafeteria roenbergensis</name>
    <name type="common">Marine flagellate</name>
    <dbReference type="NCBI Taxonomy" id="33653"/>
    <lineage>
        <taxon>Eukaryota</taxon>
        <taxon>Sar</taxon>
        <taxon>Stramenopiles</taxon>
        <taxon>Bigyra</taxon>
        <taxon>Opalozoa</taxon>
        <taxon>Bicosoecida</taxon>
        <taxon>Cafeteriaceae</taxon>
        <taxon>Cafeteria</taxon>
    </lineage>
</organism>
<dbReference type="EMBL" id="VLTN01000021">
    <property type="protein sequence ID" value="KAA0152371.1"/>
    <property type="molecule type" value="Genomic_DNA"/>
</dbReference>
<feature type="transmembrane region" description="Helical" evidence="2">
    <location>
        <begin position="40"/>
        <end position="61"/>
    </location>
</feature>
<keyword evidence="2" id="KW-1133">Transmembrane helix</keyword>
<name>A0A5A8CKM2_CAFRO</name>
<gene>
    <name evidence="3" type="ORF">FNF29_03937</name>
</gene>
<feature type="transmembrane region" description="Helical" evidence="2">
    <location>
        <begin position="99"/>
        <end position="121"/>
    </location>
</feature>
<evidence type="ECO:0000313" key="3">
    <source>
        <dbReference type="EMBL" id="KAA0152371.1"/>
    </source>
</evidence>
<reference evidence="3 4" key="1">
    <citation type="submission" date="2019-07" db="EMBL/GenBank/DDBJ databases">
        <title>Genomes of Cafeteria roenbergensis.</title>
        <authorList>
            <person name="Fischer M.G."/>
            <person name="Hackl T."/>
            <person name="Roman M."/>
        </authorList>
    </citation>
    <scope>NUCLEOTIDE SEQUENCE [LARGE SCALE GENOMIC DNA]</scope>
    <source>
        <strain evidence="3 4">BVI</strain>
    </source>
</reference>
<evidence type="ECO:0000256" key="1">
    <source>
        <dbReference type="SAM" id="MobiDB-lite"/>
    </source>
</evidence>
<protein>
    <submittedName>
        <fullName evidence="3">Uncharacterized protein</fullName>
    </submittedName>
</protein>
<feature type="transmembrane region" description="Helical" evidence="2">
    <location>
        <begin position="295"/>
        <end position="312"/>
    </location>
</feature>
<keyword evidence="2" id="KW-0472">Membrane</keyword>
<comment type="caution">
    <text evidence="3">The sequence shown here is derived from an EMBL/GenBank/DDBJ whole genome shotgun (WGS) entry which is preliminary data.</text>
</comment>
<evidence type="ECO:0000256" key="2">
    <source>
        <dbReference type="SAM" id="Phobius"/>
    </source>
</evidence>
<keyword evidence="4" id="KW-1185">Reference proteome</keyword>
<keyword evidence="2" id="KW-0812">Transmembrane</keyword>
<feature type="transmembrane region" description="Helical" evidence="2">
    <location>
        <begin position="239"/>
        <end position="261"/>
    </location>
</feature>
<feature type="compositionally biased region" description="Pro residues" evidence="1">
    <location>
        <begin position="141"/>
        <end position="153"/>
    </location>
</feature>